<dbReference type="SUPFAM" id="SSF109854">
    <property type="entry name" value="DinB/YfiT-like putative metalloenzymes"/>
    <property type="match status" value="1"/>
</dbReference>
<proteinExistence type="predicted"/>
<evidence type="ECO:0000313" key="2">
    <source>
        <dbReference type="Proteomes" id="UP000460435"/>
    </source>
</evidence>
<comment type="caution">
    <text evidence="1">The sequence shown here is derived from an EMBL/GenBank/DDBJ whole genome shotgun (WGS) entry which is preliminary data.</text>
</comment>
<dbReference type="RefSeq" id="WP_162452440.1">
    <property type="nucleotide sequence ID" value="NZ_WLZY01000008.1"/>
</dbReference>
<organism evidence="1 2">
    <name type="scientific">Phytoactinopolyspora mesophila</name>
    <dbReference type="NCBI Taxonomy" id="2650750"/>
    <lineage>
        <taxon>Bacteria</taxon>
        <taxon>Bacillati</taxon>
        <taxon>Actinomycetota</taxon>
        <taxon>Actinomycetes</taxon>
        <taxon>Jiangellales</taxon>
        <taxon>Jiangellaceae</taxon>
        <taxon>Phytoactinopolyspora</taxon>
    </lineage>
</organism>
<dbReference type="Proteomes" id="UP000460435">
    <property type="component" value="Unassembled WGS sequence"/>
</dbReference>
<accession>A0A7K3M8W4</accession>
<dbReference type="AlphaFoldDB" id="A0A7K3M8W4"/>
<name>A0A7K3M8W4_9ACTN</name>
<keyword evidence="2" id="KW-1185">Reference proteome</keyword>
<reference evidence="1 2" key="1">
    <citation type="submission" date="2019-11" db="EMBL/GenBank/DDBJ databases">
        <authorList>
            <person name="Li X.-J."/>
            <person name="Feng X.-M."/>
        </authorList>
    </citation>
    <scope>NUCLEOTIDE SEQUENCE [LARGE SCALE GENOMIC DNA]</scope>
    <source>
        <strain evidence="1 2">XMNu-373</strain>
    </source>
</reference>
<protein>
    <recommendedName>
        <fullName evidence="3">Mycothiol-dependent maleylpyruvate isomerase metal-binding domain-containing protein</fullName>
    </recommendedName>
</protein>
<gene>
    <name evidence="1" type="ORF">F7O44_22030</name>
</gene>
<evidence type="ECO:0008006" key="3">
    <source>
        <dbReference type="Google" id="ProtNLM"/>
    </source>
</evidence>
<dbReference type="EMBL" id="WLZY01000008">
    <property type="protein sequence ID" value="NDL59755.1"/>
    <property type="molecule type" value="Genomic_DNA"/>
</dbReference>
<sequence length="202" mass="21457">MRLDPAPVTPEDVELAGTIVIDALAGSVEADWSLSAGGLSWSCWATLAHVCDCLISYTGQLADRAETDYVPFVVRVKESASPAGLLRVVRVAAGLLAAVCRSTPEDVRAYHPSGMADPEGFAAMGVAELLVHGNDVAHGLGVSFHVEPGLASRVLARLFPRTAIADDDPWQVLLWAHGRIRLPGRVQANGWTWTGAPIGERD</sequence>
<evidence type="ECO:0000313" key="1">
    <source>
        <dbReference type="EMBL" id="NDL59755.1"/>
    </source>
</evidence>
<dbReference type="InterPro" id="IPR034660">
    <property type="entry name" value="DinB/YfiT-like"/>
</dbReference>